<comment type="caution">
    <text evidence="1">The sequence shown here is derived from an EMBL/GenBank/DDBJ whole genome shotgun (WGS) entry which is preliminary data.</text>
</comment>
<name>A0A940MQ06_9RHOB</name>
<evidence type="ECO:0008006" key="3">
    <source>
        <dbReference type="Google" id="ProtNLM"/>
    </source>
</evidence>
<evidence type="ECO:0000313" key="1">
    <source>
        <dbReference type="EMBL" id="MBP0483339.1"/>
    </source>
</evidence>
<dbReference type="EMBL" id="JAGISH010000006">
    <property type="protein sequence ID" value="MBP0483339.1"/>
    <property type="molecule type" value="Genomic_DNA"/>
</dbReference>
<accession>A0A940MQ06</accession>
<dbReference type="RefSeq" id="WP_209361272.1">
    <property type="nucleotide sequence ID" value="NZ_JAGISH010000006.1"/>
</dbReference>
<dbReference type="AlphaFoldDB" id="A0A940MQ06"/>
<keyword evidence="2" id="KW-1185">Reference proteome</keyword>
<gene>
    <name evidence="1" type="ORF">J5474_12650</name>
</gene>
<dbReference type="Proteomes" id="UP000675940">
    <property type="component" value="Unassembled WGS sequence"/>
</dbReference>
<protein>
    <recommendedName>
        <fullName evidence="3">Flagellar FliJ protein</fullName>
    </recommendedName>
</protein>
<reference evidence="1" key="1">
    <citation type="submission" date="2021-03" db="EMBL/GenBank/DDBJ databases">
        <title>Sagittula salina sp. nov. strain M10.9X isolated from the marine waste.</title>
        <authorList>
            <person name="Satari L."/>
            <person name="Molina-Menor E."/>
            <person name="Vidal-Verdu A."/>
            <person name="Pascual J."/>
            <person name="Pereto J."/>
            <person name="Porcar M."/>
        </authorList>
    </citation>
    <scope>NUCLEOTIDE SEQUENCE</scope>
    <source>
        <strain evidence="1">M10.9X</strain>
    </source>
</reference>
<sequence length="142" mass="16189">MTRYSELASVTKILLERELDAHRQSLDHSRRIAGELAQMDAMREAAQADAGAITARQILGADTLWQGWMVRKRAEILRRAALARAHEQETLARARLAFSRSQATEELVEKERKARIRKLALADADRIDELGQLRRALERDDC</sequence>
<evidence type="ECO:0000313" key="2">
    <source>
        <dbReference type="Proteomes" id="UP000675940"/>
    </source>
</evidence>
<organism evidence="1 2">
    <name type="scientific">Sagittula salina</name>
    <dbReference type="NCBI Taxonomy" id="2820268"/>
    <lineage>
        <taxon>Bacteria</taxon>
        <taxon>Pseudomonadati</taxon>
        <taxon>Pseudomonadota</taxon>
        <taxon>Alphaproteobacteria</taxon>
        <taxon>Rhodobacterales</taxon>
        <taxon>Roseobacteraceae</taxon>
        <taxon>Sagittula</taxon>
    </lineage>
</organism>
<proteinExistence type="predicted"/>